<feature type="transmembrane region" description="Helical" evidence="1">
    <location>
        <begin position="148"/>
        <end position="167"/>
    </location>
</feature>
<evidence type="ECO:0000313" key="4">
    <source>
        <dbReference type="Proteomes" id="UP000198426"/>
    </source>
</evidence>
<gene>
    <name evidence="3" type="ORF">SAMN05421757_104461</name>
</gene>
<dbReference type="GO" id="GO:0080120">
    <property type="term" value="P:CAAX-box protein maturation"/>
    <property type="evidence" value="ECO:0007669"/>
    <property type="project" value="UniProtKB-ARBA"/>
</dbReference>
<keyword evidence="1" id="KW-0472">Membrane</keyword>
<dbReference type="GO" id="GO:0004175">
    <property type="term" value="F:endopeptidase activity"/>
    <property type="evidence" value="ECO:0007669"/>
    <property type="project" value="UniProtKB-ARBA"/>
</dbReference>
<feature type="domain" description="CAAX prenyl protease 2/Lysostaphin resistance protein A-like" evidence="2">
    <location>
        <begin position="147"/>
        <end position="243"/>
    </location>
</feature>
<feature type="transmembrane region" description="Helical" evidence="1">
    <location>
        <begin position="110"/>
        <end position="128"/>
    </location>
</feature>
<keyword evidence="1" id="KW-0812">Transmembrane</keyword>
<feature type="transmembrane region" description="Helical" evidence="1">
    <location>
        <begin position="271"/>
        <end position="294"/>
    </location>
</feature>
<accession>A0A239INC9</accession>
<dbReference type="PANTHER" id="PTHR36435">
    <property type="entry name" value="SLR1288 PROTEIN"/>
    <property type="match status" value="1"/>
</dbReference>
<feature type="transmembrane region" description="Helical" evidence="1">
    <location>
        <begin position="179"/>
        <end position="199"/>
    </location>
</feature>
<keyword evidence="1" id="KW-1133">Transmembrane helix</keyword>
<evidence type="ECO:0000259" key="2">
    <source>
        <dbReference type="Pfam" id="PF02517"/>
    </source>
</evidence>
<dbReference type="EMBL" id="FZOY01000004">
    <property type="protein sequence ID" value="SNS94738.1"/>
    <property type="molecule type" value="Genomic_DNA"/>
</dbReference>
<dbReference type="Pfam" id="PF02517">
    <property type="entry name" value="Rce1-like"/>
    <property type="match status" value="1"/>
</dbReference>
<protein>
    <recommendedName>
        <fullName evidence="2">CAAX prenyl protease 2/Lysostaphin resistance protein A-like domain-containing protein</fullName>
    </recommendedName>
</protein>
<keyword evidence="4" id="KW-1185">Reference proteome</keyword>
<evidence type="ECO:0000313" key="3">
    <source>
        <dbReference type="EMBL" id="SNS94738.1"/>
    </source>
</evidence>
<organism evidence="3 4">
    <name type="scientific">Tropicimonas sediminicola</name>
    <dbReference type="NCBI Taxonomy" id="1031541"/>
    <lineage>
        <taxon>Bacteria</taxon>
        <taxon>Pseudomonadati</taxon>
        <taxon>Pseudomonadota</taxon>
        <taxon>Alphaproteobacteria</taxon>
        <taxon>Rhodobacterales</taxon>
        <taxon>Roseobacteraceae</taxon>
        <taxon>Tropicimonas</taxon>
    </lineage>
</organism>
<evidence type="ECO:0000256" key="1">
    <source>
        <dbReference type="SAM" id="Phobius"/>
    </source>
</evidence>
<dbReference type="RefSeq" id="WP_176442867.1">
    <property type="nucleotide sequence ID" value="NZ_FZOY01000004.1"/>
</dbReference>
<dbReference type="InterPro" id="IPR003675">
    <property type="entry name" value="Rce1/LyrA-like_dom"/>
</dbReference>
<feature type="transmembrane region" description="Helical" evidence="1">
    <location>
        <begin position="65"/>
        <end position="89"/>
    </location>
</feature>
<feature type="transmembrane region" description="Helical" evidence="1">
    <location>
        <begin position="211"/>
        <end position="237"/>
    </location>
</feature>
<dbReference type="InterPro" id="IPR052710">
    <property type="entry name" value="CAAX_protease"/>
</dbReference>
<feature type="transmembrane region" description="Helical" evidence="1">
    <location>
        <begin position="244"/>
        <end position="265"/>
    </location>
</feature>
<name>A0A239INC9_9RHOB</name>
<dbReference type="PANTHER" id="PTHR36435:SF1">
    <property type="entry name" value="CAAX AMINO TERMINAL PROTEASE FAMILY PROTEIN"/>
    <property type="match status" value="1"/>
</dbReference>
<dbReference type="AlphaFoldDB" id="A0A239INC9"/>
<sequence length="296" mass="31254">MSYRPHLSYVAPARGAPELWRTLAGAVLTVVAGIALYQAGFALVSNLVGLETTDAILEATDSNNATAFAALYSLFTFGFFAVGLALAVNALHGRHSATLFGPWEAVVSDFLRVLLTVGGLLLLLWVVLPQDYETVRNTAMPRGTWVLLLPVSIAAILVQAGTEELFFRGYLQQQLAARFPTLPLWLIVPSLAFGLLHLAPGAAGPNAPLYALWATCFGLAASDLTARTGAIGAAIGFHAANNIASILLVSVAGPGSGLALWHIPIRLDDPAIAALMLPELLTTFCCWLAARLALKV</sequence>
<dbReference type="Proteomes" id="UP000198426">
    <property type="component" value="Unassembled WGS sequence"/>
</dbReference>
<reference evidence="3 4" key="1">
    <citation type="submission" date="2017-06" db="EMBL/GenBank/DDBJ databases">
        <authorList>
            <person name="Kim H.J."/>
            <person name="Triplett B.A."/>
        </authorList>
    </citation>
    <scope>NUCLEOTIDE SEQUENCE [LARGE SCALE GENOMIC DNA]</scope>
    <source>
        <strain evidence="3 4">DSM 29339</strain>
    </source>
</reference>
<proteinExistence type="predicted"/>
<feature type="transmembrane region" description="Helical" evidence="1">
    <location>
        <begin position="20"/>
        <end position="45"/>
    </location>
</feature>